<dbReference type="Proteomes" id="UP001434737">
    <property type="component" value="Chromosome"/>
</dbReference>
<dbReference type="Gene3D" id="3.40.430.10">
    <property type="entry name" value="Dihydrofolate Reductase, subunit A"/>
    <property type="match status" value="1"/>
</dbReference>
<reference evidence="2 3" key="1">
    <citation type="submission" date="2024-02" db="EMBL/GenBank/DDBJ databases">
        <title>Genome and pathogenicity analysis of Helicobacter mastomyrinus isolated from mice.</title>
        <authorList>
            <person name="Zhu L."/>
        </authorList>
    </citation>
    <scope>NUCLEOTIDE SEQUENCE [LARGE SCALE GENOMIC DNA]</scope>
    <source>
        <strain evidence="2 3">Hm-17</strain>
    </source>
</reference>
<dbReference type="PANTHER" id="PTHR38011">
    <property type="entry name" value="DIHYDROFOLATE REDUCTASE FAMILY PROTEIN (AFU_ORTHOLOGUE AFUA_8G06820)"/>
    <property type="match status" value="1"/>
</dbReference>
<dbReference type="InterPro" id="IPR002734">
    <property type="entry name" value="RibDG_C"/>
</dbReference>
<gene>
    <name evidence="2" type="ORF">V3I05_04215</name>
</gene>
<evidence type="ECO:0000313" key="3">
    <source>
        <dbReference type="Proteomes" id="UP001434737"/>
    </source>
</evidence>
<protein>
    <submittedName>
        <fullName evidence="2">Dihydrofolate reductase family protein</fullName>
    </submittedName>
</protein>
<accession>A0ABZ3FA75</accession>
<organism evidence="2 3">
    <name type="scientific">Helicobacter mastomyrinus</name>
    <dbReference type="NCBI Taxonomy" id="287948"/>
    <lineage>
        <taxon>Bacteria</taxon>
        <taxon>Pseudomonadati</taxon>
        <taxon>Campylobacterota</taxon>
        <taxon>Epsilonproteobacteria</taxon>
        <taxon>Campylobacterales</taxon>
        <taxon>Helicobacteraceae</taxon>
        <taxon>Helicobacter</taxon>
    </lineage>
</organism>
<dbReference type="PANTHER" id="PTHR38011:SF11">
    <property type="entry name" value="2,5-DIAMINO-6-RIBOSYLAMINO-4(3H)-PYRIMIDINONE 5'-PHOSPHATE REDUCTASE"/>
    <property type="match status" value="1"/>
</dbReference>
<dbReference type="EMBL" id="CP145316">
    <property type="protein sequence ID" value="XAM19105.1"/>
    <property type="molecule type" value="Genomic_DNA"/>
</dbReference>
<evidence type="ECO:0000259" key="1">
    <source>
        <dbReference type="Pfam" id="PF01872"/>
    </source>
</evidence>
<dbReference type="InterPro" id="IPR024072">
    <property type="entry name" value="DHFR-like_dom_sf"/>
</dbReference>
<name>A0ABZ3FA75_9HELI</name>
<dbReference type="SUPFAM" id="SSF53597">
    <property type="entry name" value="Dihydrofolate reductase-like"/>
    <property type="match status" value="1"/>
</dbReference>
<dbReference type="Pfam" id="PF01872">
    <property type="entry name" value="RibD_C"/>
    <property type="match status" value="1"/>
</dbReference>
<dbReference type="InterPro" id="IPR050765">
    <property type="entry name" value="Riboflavin_Biosynth_HTPR"/>
</dbReference>
<feature type="domain" description="Bacterial bifunctional deaminase-reductase C-terminal" evidence="1">
    <location>
        <begin position="2"/>
        <end position="165"/>
    </location>
</feature>
<evidence type="ECO:0000313" key="2">
    <source>
        <dbReference type="EMBL" id="XAM19105.1"/>
    </source>
</evidence>
<sequence length="176" mass="20508">MRKIRLFIAMSLDGYIADSKGGVDWLVGQGNDDENIDSYSSFVKDIDTILMGWNTYYHIITELSAEKWVYDEFISYVITHKKCVSCDNIRFTDESPVELVKKLREEDGKDVWICGGANLIQQLVREDLIDYYYITIIPTILGSGIRLFENTKYEIRLRLLSTRSYNGMTDLIYTRR</sequence>
<proteinExistence type="predicted"/>
<keyword evidence="3" id="KW-1185">Reference proteome</keyword>